<keyword evidence="6" id="KW-0658">Purine biosynthesis</keyword>
<sequence>MISEKKENCGLFGIWGDAEAVQTTYFGLHSLQHRGQESAGIASSDGEFIQCYSGMGTVRRVFRNGSGLLKKLANPAAIGHVRYSTTGSSNPINSQPLLSEYSRGQVAVAHNGNLINAALLRDEYEAYGSIFKSTSDTEIIIHLLAKPTHISNPNSLAHTLNHLQGAYCLLFLFADRIEAARDPYGIRPLCIGQTEKGCYVVASETCAFDAIEAKFVREVEPGEIVSLDKDGLHSRFFVKPGTVTPAHCIFEHIYFARQNSTIFGENVHEFRKKLGRELAREHPIEADLVIPVPDSGTSAAIGYAEQSKLPFDMGMVRSHYVGRTFISPYQKLRELEVKLKLSIVKEAVDGKRVVVVDDSIVRGTTTRGKIRAMRQAGAKEIHMRVSCPPLRYPCFYGVDFPTKEELLANNRDFEQIREFLGVDSVGYQSLEGLLSCATLPEDHYCTACWTGKYRIPIDITVNKFALERYQMRMFDDPILQGEPQTQ</sequence>
<dbReference type="InterPro" id="IPR017932">
    <property type="entry name" value="GATase_2_dom"/>
</dbReference>
<dbReference type="AlphaFoldDB" id="A0A0F9MIR1"/>
<evidence type="ECO:0000259" key="8">
    <source>
        <dbReference type="PROSITE" id="PS51278"/>
    </source>
</evidence>
<organism evidence="9">
    <name type="scientific">marine sediment metagenome</name>
    <dbReference type="NCBI Taxonomy" id="412755"/>
    <lineage>
        <taxon>unclassified sequences</taxon>
        <taxon>metagenomes</taxon>
        <taxon>ecological metagenomes</taxon>
    </lineage>
</organism>
<comment type="pathway">
    <text evidence="1">Purine metabolism; IMP biosynthesis via de novo pathway; N(1)-(5-phospho-D-ribosyl)glycinamide from 5-phospho-alpha-D-ribose 1-diphosphate: step 1/2.</text>
</comment>
<dbReference type="UniPathway" id="UPA00074">
    <property type="reaction ID" value="UER00124"/>
</dbReference>
<evidence type="ECO:0000256" key="6">
    <source>
        <dbReference type="ARBA" id="ARBA00022755"/>
    </source>
</evidence>
<gene>
    <name evidence="9" type="ORF">LCGC14_1454520</name>
</gene>
<dbReference type="PANTHER" id="PTHR11907">
    <property type="entry name" value="AMIDOPHOSPHORIBOSYLTRANSFERASE"/>
    <property type="match status" value="1"/>
</dbReference>
<dbReference type="GO" id="GO:0009113">
    <property type="term" value="P:purine nucleobase biosynthetic process"/>
    <property type="evidence" value="ECO:0007669"/>
    <property type="project" value="InterPro"/>
</dbReference>
<dbReference type="EC" id="2.4.2.14" evidence="3"/>
<dbReference type="Gene3D" id="3.60.20.10">
    <property type="entry name" value="Glutamine Phosphoribosylpyrophosphate, subunit 1, domain 1"/>
    <property type="match status" value="1"/>
</dbReference>
<dbReference type="EMBL" id="LAZR01010054">
    <property type="protein sequence ID" value="KKM69072.1"/>
    <property type="molecule type" value="Genomic_DNA"/>
</dbReference>
<dbReference type="CDD" id="cd06223">
    <property type="entry name" value="PRTases_typeI"/>
    <property type="match status" value="1"/>
</dbReference>
<evidence type="ECO:0000256" key="1">
    <source>
        <dbReference type="ARBA" id="ARBA00005209"/>
    </source>
</evidence>
<protein>
    <recommendedName>
        <fullName evidence="3">amidophosphoribosyltransferase</fullName>
        <ecNumber evidence="3">2.4.2.14</ecNumber>
    </recommendedName>
</protein>
<keyword evidence="7" id="KW-0315">Glutamine amidotransferase</keyword>
<dbReference type="InterPro" id="IPR035584">
    <property type="entry name" value="PurF_N"/>
</dbReference>
<dbReference type="GO" id="GO:0004044">
    <property type="term" value="F:amidophosphoribosyltransferase activity"/>
    <property type="evidence" value="ECO:0007669"/>
    <property type="project" value="UniProtKB-EC"/>
</dbReference>
<dbReference type="Pfam" id="PF13537">
    <property type="entry name" value="GATase_7"/>
    <property type="match status" value="1"/>
</dbReference>
<dbReference type="Gene3D" id="3.40.50.2020">
    <property type="match status" value="1"/>
</dbReference>
<dbReference type="CDD" id="cd00715">
    <property type="entry name" value="GPATase_N"/>
    <property type="match status" value="1"/>
</dbReference>
<dbReference type="PIRSF" id="PIRSF000485">
    <property type="entry name" value="Amd_phspho_trans"/>
    <property type="match status" value="1"/>
</dbReference>
<evidence type="ECO:0000256" key="2">
    <source>
        <dbReference type="ARBA" id="ARBA00010138"/>
    </source>
</evidence>
<dbReference type="SUPFAM" id="SSF53271">
    <property type="entry name" value="PRTase-like"/>
    <property type="match status" value="1"/>
</dbReference>
<dbReference type="PROSITE" id="PS51278">
    <property type="entry name" value="GATASE_TYPE_2"/>
    <property type="match status" value="1"/>
</dbReference>
<comment type="caution">
    <text evidence="9">The sequence shown here is derived from an EMBL/GenBank/DDBJ whole genome shotgun (WGS) entry which is preliminary data.</text>
</comment>
<name>A0A0F9MIR1_9ZZZZ</name>
<dbReference type="InterPro" id="IPR029057">
    <property type="entry name" value="PRTase-like"/>
</dbReference>
<evidence type="ECO:0000256" key="3">
    <source>
        <dbReference type="ARBA" id="ARBA00011941"/>
    </source>
</evidence>
<dbReference type="HAMAP" id="MF_01931">
    <property type="entry name" value="PurF"/>
    <property type="match status" value="1"/>
</dbReference>
<proteinExistence type="inferred from homology"/>
<dbReference type="GO" id="GO:0006189">
    <property type="term" value="P:'de novo' IMP biosynthetic process"/>
    <property type="evidence" value="ECO:0007669"/>
    <property type="project" value="UniProtKB-UniPathway"/>
</dbReference>
<feature type="domain" description="Glutamine amidotransferase type-2" evidence="8">
    <location>
        <begin position="9"/>
        <end position="230"/>
    </location>
</feature>
<dbReference type="InterPro" id="IPR029055">
    <property type="entry name" value="Ntn_hydrolases_N"/>
</dbReference>
<accession>A0A0F9MIR1</accession>
<keyword evidence="5" id="KW-0808">Transferase</keyword>
<dbReference type="SUPFAM" id="SSF56235">
    <property type="entry name" value="N-terminal nucleophile aminohydrolases (Ntn hydrolases)"/>
    <property type="match status" value="1"/>
</dbReference>
<evidence type="ECO:0000256" key="7">
    <source>
        <dbReference type="ARBA" id="ARBA00022962"/>
    </source>
</evidence>
<reference evidence="9" key="1">
    <citation type="journal article" date="2015" name="Nature">
        <title>Complex archaea that bridge the gap between prokaryotes and eukaryotes.</title>
        <authorList>
            <person name="Spang A."/>
            <person name="Saw J.H."/>
            <person name="Jorgensen S.L."/>
            <person name="Zaremba-Niedzwiedzka K."/>
            <person name="Martijn J."/>
            <person name="Lind A.E."/>
            <person name="van Eijk R."/>
            <person name="Schleper C."/>
            <person name="Guy L."/>
            <person name="Ettema T.J."/>
        </authorList>
    </citation>
    <scope>NUCLEOTIDE SEQUENCE</scope>
</reference>
<comment type="similarity">
    <text evidence="2">In the C-terminal section; belongs to the purine/pyrimidine phosphoribosyltransferase family.</text>
</comment>
<evidence type="ECO:0000256" key="5">
    <source>
        <dbReference type="ARBA" id="ARBA00022679"/>
    </source>
</evidence>
<dbReference type="InterPro" id="IPR005854">
    <property type="entry name" value="PurF"/>
</dbReference>
<evidence type="ECO:0000256" key="4">
    <source>
        <dbReference type="ARBA" id="ARBA00022676"/>
    </source>
</evidence>
<keyword evidence="4" id="KW-0328">Glycosyltransferase</keyword>
<dbReference type="Pfam" id="PF00156">
    <property type="entry name" value="Pribosyltran"/>
    <property type="match status" value="1"/>
</dbReference>
<evidence type="ECO:0000313" key="9">
    <source>
        <dbReference type="EMBL" id="KKM69072.1"/>
    </source>
</evidence>
<dbReference type="InterPro" id="IPR000836">
    <property type="entry name" value="PRTase_dom"/>
</dbReference>
<dbReference type="NCBIfam" id="TIGR01134">
    <property type="entry name" value="purF"/>
    <property type="match status" value="1"/>
</dbReference>